<feature type="signal peptide" evidence="1">
    <location>
        <begin position="1"/>
        <end position="25"/>
    </location>
</feature>
<evidence type="ECO:0000256" key="1">
    <source>
        <dbReference type="SAM" id="SignalP"/>
    </source>
</evidence>
<dbReference type="eggNOG" id="ENOG502Z9TJ">
    <property type="taxonomic scope" value="Bacteria"/>
</dbReference>
<dbReference type="EMBL" id="FUXK01000008">
    <property type="protein sequence ID" value="SJZ70817.1"/>
    <property type="molecule type" value="Genomic_DNA"/>
</dbReference>
<gene>
    <name evidence="2" type="ORF">SAMN02745202_00851</name>
</gene>
<name>A0A1T4MVI3_9BACT</name>
<dbReference type="PANTHER" id="PTHR37835">
    <property type="entry name" value="ALPHA-CLOSTRIPAIN"/>
    <property type="match status" value="1"/>
</dbReference>
<evidence type="ECO:0000313" key="3">
    <source>
        <dbReference type="Proteomes" id="UP000190065"/>
    </source>
</evidence>
<evidence type="ECO:0000313" key="2">
    <source>
        <dbReference type="EMBL" id="SJZ70817.1"/>
    </source>
</evidence>
<sequence>MTSPQLHPTKWFVALLMLMATSWLSACHDDIPDDLARTRTATPQERTIIMYLPYSGSGSNDLYPFFEQNILDVEQSIKQAGGLGTNNLYVVIADHSPARVYLYRVRMEGTECVHDTIKRYDYPRLMDAQWITRVINDVKSISETPKYAMLVGCHGNGWLPPMDNAARAKTRWFGGPGYAISIADFAQGIQQASIKLEYLVFDDCYLSCAEVAYDLRNATNTLIASTSEVMAAGMPYAKVFQYLAAPQPNFSQLVNDYIAYYQSTDTPYATIGVINTQYIQPMAQLMRQVNATCTWSTANNYQLQDLDGSYFSPTVYFDFGSYARALFGSNLALYSQYQALMAQLVPYKGNTEKIYNASGTKTLVNEFSGITISDPSVNTGQYGYHVATLKMQTAWWAASH</sequence>
<organism evidence="2 3">
    <name type="scientific">Segatella oulorum</name>
    <dbReference type="NCBI Taxonomy" id="28136"/>
    <lineage>
        <taxon>Bacteria</taxon>
        <taxon>Pseudomonadati</taxon>
        <taxon>Bacteroidota</taxon>
        <taxon>Bacteroidia</taxon>
        <taxon>Bacteroidales</taxon>
        <taxon>Prevotellaceae</taxon>
        <taxon>Segatella</taxon>
    </lineage>
</organism>
<dbReference type="RefSeq" id="WP_025070846.1">
    <property type="nucleotide sequence ID" value="NZ_FUXK01000008.1"/>
</dbReference>
<dbReference type="Gene3D" id="3.40.50.11970">
    <property type="match status" value="1"/>
</dbReference>
<dbReference type="Proteomes" id="UP000190065">
    <property type="component" value="Unassembled WGS sequence"/>
</dbReference>
<dbReference type="AlphaFoldDB" id="A0A1T4MVI3"/>
<feature type="chain" id="PRO_5010537229" description="Clostripain family protein" evidence="1">
    <location>
        <begin position="26"/>
        <end position="400"/>
    </location>
</feature>
<evidence type="ECO:0008006" key="4">
    <source>
        <dbReference type="Google" id="ProtNLM"/>
    </source>
</evidence>
<keyword evidence="1" id="KW-0732">Signal</keyword>
<proteinExistence type="predicted"/>
<dbReference type="STRING" id="28136.SAMN02745202_00851"/>
<dbReference type="Pfam" id="PF03415">
    <property type="entry name" value="Peptidase_C11"/>
    <property type="match status" value="1"/>
</dbReference>
<dbReference type="PANTHER" id="PTHR37835:SF1">
    <property type="entry name" value="ALPHA-CLOSTRIPAIN"/>
    <property type="match status" value="1"/>
</dbReference>
<protein>
    <recommendedName>
        <fullName evidence="4">Clostripain family protein</fullName>
    </recommendedName>
</protein>
<dbReference type="InterPro" id="IPR005077">
    <property type="entry name" value="Peptidase_C11"/>
</dbReference>
<accession>A0A1T4MVI3</accession>
<reference evidence="2 3" key="1">
    <citation type="submission" date="2017-02" db="EMBL/GenBank/DDBJ databases">
        <authorList>
            <person name="Peterson S.W."/>
        </authorList>
    </citation>
    <scope>NUCLEOTIDE SEQUENCE [LARGE SCALE GENOMIC DNA]</scope>
    <source>
        <strain evidence="2 3">ATCC 43324</strain>
    </source>
</reference>